<dbReference type="GO" id="GO:0160105">
    <property type="term" value="F:tRNA (adenine(22)-N1)-methyltransferase activity"/>
    <property type="evidence" value="ECO:0007669"/>
    <property type="project" value="InterPro"/>
</dbReference>
<dbReference type="PIRSF" id="PIRSF018637">
    <property type="entry name" value="TrmK"/>
    <property type="match status" value="1"/>
</dbReference>
<dbReference type="Gene3D" id="3.40.50.150">
    <property type="entry name" value="Vaccinia Virus protein VP39"/>
    <property type="match status" value="1"/>
</dbReference>
<dbReference type="SUPFAM" id="SSF53335">
    <property type="entry name" value="S-adenosyl-L-methionine-dependent methyltransferases"/>
    <property type="match status" value="1"/>
</dbReference>
<dbReference type="InterPro" id="IPR029063">
    <property type="entry name" value="SAM-dependent_MTases_sf"/>
</dbReference>
<keyword evidence="3" id="KW-1185">Reference proteome</keyword>
<sequence>MKLTPRLQAIAELIEPGSVVADIGTDHGYLPVYLLLEQISQRIVAADVNPHPLQQARETVAAFNCLHKIELRLGDGLGALREEDNVDTVVIAGLGGRTIASILADGRDKLKTVRHLILQPMNEAGFLRLFLAENGFALVHESLVMEGRRLYEIILAKPGMEQEKDPFRLSLGPRLLEKKPPLFDVLLKEKIRKLRIMYNSLQKARQKDLSGKIREVEKELQCLEEVLSGAVERADTD</sequence>
<reference evidence="2 3" key="1">
    <citation type="submission" date="2009-02" db="EMBL/GenBank/DDBJ databases">
        <title>Sequencing of the draft genome and assembly of Dethiobacter alkaliphilus AHT 1.</title>
        <authorList>
            <consortium name="US DOE Joint Genome Institute (JGI-PGF)"/>
            <person name="Lucas S."/>
            <person name="Copeland A."/>
            <person name="Lapidus A."/>
            <person name="Glavina del Rio T."/>
            <person name="Dalin E."/>
            <person name="Tice H."/>
            <person name="Bruce D."/>
            <person name="Goodwin L."/>
            <person name="Pitluck S."/>
            <person name="Larimer F."/>
            <person name="Land M.L."/>
            <person name="Hauser L."/>
            <person name="Muyzer G."/>
        </authorList>
    </citation>
    <scope>NUCLEOTIDE SEQUENCE [LARGE SCALE GENOMIC DNA]</scope>
    <source>
        <strain evidence="2 3">AHT 1</strain>
    </source>
</reference>
<evidence type="ECO:0000313" key="2">
    <source>
        <dbReference type="EMBL" id="EEG78740.1"/>
    </source>
</evidence>
<evidence type="ECO:0000313" key="3">
    <source>
        <dbReference type="Proteomes" id="UP000006443"/>
    </source>
</evidence>
<evidence type="ECO:0008006" key="4">
    <source>
        <dbReference type="Google" id="ProtNLM"/>
    </source>
</evidence>
<dbReference type="Pfam" id="PF04816">
    <property type="entry name" value="TrmK"/>
    <property type="match status" value="1"/>
</dbReference>
<gene>
    <name evidence="2" type="ORF">DealDRAFT_0014</name>
</gene>
<dbReference type="OrthoDB" id="5881184at2"/>
<dbReference type="Gene3D" id="1.10.287.1890">
    <property type="match status" value="1"/>
</dbReference>
<accession>C0GC05</accession>
<dbReference type="eggNOG" id="COG2384">
    <property type="taxonomic scope" value="Bacteria"/>
</dbReference>
<feature type="coiled-coil region" evidence="1">
    <location>
        <begin position="206"/>
        <end position="233"/>
    </location>
</feature>
<dbReference type="PANTHER" id="PTHR38451:SF1">
    <property type="entry name" value="TRNA (ADENINE(22)-N(1))-METHYLTRANSFERASE"/>
    <property type="match status" value="1"/>
</dbReference>
<dbReference type="InterPro" id="IPR006901">
    <property type="entry name" value="TrmK"/>
</dbReference>
<name>C0GC05_DETAL</name>
<dbReference type="PANTHER" id="PTHR38451">
    <property type="entry name" value="TRNA (ADENINE(22)-N(1))-METHYLTRANSFERASE"/>
    <property type="match status" value="1"/>
</dbReference>
<proteinExistence type="predicted"/>
<comment type="caution">
    <text evidence="2">The sequence shown here is derived from an EMBL/GenBank/DDBJ whole genome shotgun (WGS) entry which is preliminary data.</text>
</comment>
<dbReference type="RefSeq" id="WP_008513692.1">
    <property type="nucleotide sequence ID" value="NZ_ACJM01000001.1"/>
</dbReference>
<protein>
    <recommendedName>
        <fullName evidence="4">SAM-dependent methyltransferase</fullName>
    </recommendedName>
</protein>
<organism evidence="2 3">
    <name type="scientific">Dethiobacter alkaliphilus AHT 1</name>
    <dbReference type="NCBI Taxonomy" id="555088"/>
    <lineage>
        <taxon>Bacteria</taxon>
        <taxon>Bacillati</taxon>
        <taxon>Bacillota</taxon>
        <taxon>Dethiobacteria</taxon>
        <taxon>Dethiobacterales</taxon>
        <taxon>Dethiobacteraceae</taxon>
        <taxon>Dethiobacter</taxon>
    </lineage>
</organism>
<dbReference type="EMBL" id="ACJM01000001">
    <property type="protein sequence ID" value="EEG78740.1"/>
    <property type="molecule type" value="Genomic_DNA"/>
</dbReference>
<evidence type="ECO:0000256" key="1">
    <source>
        <dbReference type="SAM" id="Coils"/>
    </source>
</evidence>
<dbReference type="STRING" id="555088.DealDRAFT_0014"/>
<dbReference type="Proteomes" id="UP000006443">
    <property type="component" value="Unassembled WGS sequence"/>
</dbReference>
<dbReference type="AlphaFoldDB" id="C0GC05"/>
<keyword evidence="1" id="KW-0175">Coiled coil</keyword>